<evidence type="ECO:0000256" key="2">
    <source>
        <dbReference type="SAM" id="MobiDB-lite"/>
    </source>
</evidence>
<dbReference type="OrthoDB" id="2113965at2759"/>
<dbReference type="AlphaFoldDB" id="A0A409Y8A2"/>
<dbReference type="GO" id="GO:0000398">
    <property type="term" value="P:mRNA splicing, via spliceosome"/>
    <property type="evidence" value="ECO:0007669"/>
    <property type="project" value="TreeGrafter"/>
</dbReference>
<feature type="compositionally biased region" description="Basic and acidic residues" evidence="2">
    <location>
        <begin position="199"/>
        <end position="238"/>
    </location>
</feature>
<feature type="compositionally biased region" description="Gly residues" evidence="2">
    <location>
        <begin position="176"/>
        <end position="191"/>
    </location>
</feature>
<dbReference type="InterPro" id="IPR036265">
    <property type="entry name" value="HIT-like_sf"/>
</dbReference>
<proteinExistence type="inferred from homology"/>
<name>A0A409Y8A2_9AGAR</name>
<dbReference type="InParanoid" id="A0A409Y8A2"/>
<feature type="domain" description="Cwf19-like C-terminal" evidence="4">
    <location>
        <begin position="580"/>
        <end position="704"/>
    </location>
</feature>
<comment type="similarity">
    <text evidence="1">Belongs to the CWF19 family.</text>
</comment>
<evidence type="ECO:0000259" key="3">
    <source>
        <dbReference type="Pfam" id="PF04676"/>
    </source>
</evidence>
<feature type="domain" description="Cwf19-like protein C-terminal" evidence="3">
    <location>
        <begin position="713"/>
        <end position="829"/>
    </location>
</feature>
<dbReference type="InterPro" id="IPR006768">
    <property type="entry name" value="Cwf19-like_C_dom-1"/>
</dbReference>
<feature type="compositionally biased region" description="Basic and acidic residues" evidence="2">
    <location>
        <begin position="19"/>
        <end position="33"/>
    </location>
</feature>
<feature type="compositionally biased region" description="Basic residues" evidence="2">
    <location>
        <begin position="8"/>
        <end position="18"/>
    </location>
</feature>
<feature type="compositionally biased region" description="Low complexity" evidence="2">
    <location>
        <begin position="335"/>
        <end position="369"/>
    </location>
</feature>
<feature type="region of interest" description="Disordered" evidence="2">
    <location>
        <begin position="469"/>
        <end position="499"/>
    </location>
</feature>
<feature type="compositionally biased region" description="Polar residues" evidence="2">
    <location>
        <begin position="379"/>
        <end position="393"/>
    </location>
</feature>
<dbReference type="GO" id="GO:0071014">
    <property type="term" value="C:post-mRNA release spliceosomal complex"/>
    <property type="evidence" value="ECO:0007669"/>
    <property type="project" value="TreeGrafter"/>
</dbReference>
<dbReference type="Gene3D" id="3.30.428.10">
    <property type="entry name" value="HIT-like"/>
    <property type="match status" value="1"/>
</dbReference>
<dbReference type="FunCoup" id="A0A409Y8A2">
    <property type="interactions" value="98"/>
</dbReference>
<evidence type="ECO:0000256" key="1">
    <source>
        <dbReference type="ARBA" id="ARBA00006795"/>
    </source>
</evidence>
<feature type="region of interest" description="Disordered" evidence="2">
    <location>
        <begin position="429"/>
        <end position="454"/>
    </location>
</feature>
<gene>
    <name evidence="5" type="ORF">CVT26_014122</name>
</gene>
<feature type="compositionally biased region" description="Basic and acidic residues" evidence="2">
    <location>
        <begin position="432"/>
        <end position="454"/>
    </location>
</feature>
<evidence type="ECO:0000313" key="5">
    <source>
        <dbReference type="EMBL" id="PPQ99199.1"/>
    </source>
</evidence>
<feature type="region of interest" description="Disordered" evidence="2">
    <location>
        <begin position="280"/>
        <end position="413"/>
    </location>
</feature>
<sequence>MGDDEKKHSSKHRSKHDKHRDDHDRKYKDDDERKHKKRRKHEDDDRDGESHREHKHRKKDKDKEKKRDRKGEHKMQIVDEDADSQGMWVEKDITMDGERVIATDIPTAEDLNITSTAEDANAPPLPPPLRTESVLKRDEWMLMPPSTPTLPMEDVQTSEPRTRMPMDTGDDPYMDGYGGSSTGSRNLGGGIDFFSSLGTEKKKAPRPEKPDPDKLKISSKELNQDLKEGRPIDFDEPPKPPPSVTPGGPGSQWRMMRLRRVYETAEEEGLPIEQVGVERFGSLQAFEEAKEERRILDEREGKRPSDRGGERGRPSERPTVYNKDGEKRLMFNDMPGSAQSSRSSSFRRPGGMPDSAPSTPSPADASRPPANRRLDSLRLPSQINSPLQQSHTPIPSVMTPPLGGSQKRALSPSSLNKLQAKVIRAKLMGAPDAEKLEKEYEAESRRAHGNEEGGVRTKVEVLPTLDARGRLYDVGQGREDSPPPPGNRKKKEKYETHDRKTGEVIRINPDDDQLTLGEMLRQERMTGGPADQKNLDAQYARAVMGDGKFENDLDYIDDNVEKLARQKMRSDAMKRQFAINDYKRTQQALASCNFCHGDNDSPPKAAVIAMGTRVYLSCTLTEELVNGHCLIVPIQHHLNMLEGDDDVWEETKNFMKCLMRMYAEEDKGVVFFETVISLRKQRHTYIECVPVPWEQFDLLPGYFKESILTSEAEWSQHKKLIDFSARPGGFRRAMVPNLPYFMVLFDHKGENGYGHVIEGPAEHQEGDEDGLDEGEKGGGEFPHYFATEIIGNVLDLEPRKWRRPKRVDLRRNIDRVAEFKKKYDKFDWTGMI</sequence>
<feature type="compositionally biased region" description="Basic and acidic residues" evidence="2">
    <location>
        <begin position="469"/>
        <end position="481"/>
    </location>
</feature>
<reference evidence="5 6" key="1">
    <citation type="journal article" date="2018" name="Evol. Lett.">
        <title>Horizontal gene cluster transfer increased hallucinogenic mushroom diversity.</title>
        <authorList>
            <person name="Reynolds H.T."/>
            <person name="Vijayakumar V."/>
            <person name="Gluck-Thaler E."/>
            <person name="Korotkin H.B."/>
            <person name="Matheny P.B."/>
            <person name="Slot J.C."/>
        </authorList>
    </citation>
    <scope>NUCLEOTIDE SEQUENCE [LARGE SCALE GENOMIC DNA]</scope>
    <source>
        <strain evidence="5 6">SRW20</strain>
    </source>
</reference>
<feature type="region of interest" description="Disordered" evidence="2">
    <location>
        <begin position="1"/>
        <end position="83"/>
    </location>
</feature>
<dbReference type="Pfam" id="PF04676">
    <property type="entry name" value="CwfJ_C_2"/>
    <property type="match status" value="1"/>
</dbReference>
<dbReference type="SUPFAM" id="SSF54197">
    <property type="entry name" value="HIT-like"/>
    <property type="match status" value="1"/>
</dbReference>
<feature type="compositionally biased region" description="Low complexity" evidence="2">
    <location>
        <begin position="141"/>
        <end position="152"/>
    </location>
</feature>
<keyword evidence="6" id="KW-1185">Reference proteome</keyword>
<protein>
    <recommendedName>
        <fullName evidence="7">Cwf19-like C-terminal domain-containing protein</fullName>
    </recommendedName>
</protein>
<evidence type="ECO:0000259" key="4">
    <source>
        <dbReference type="Pfam" id="PF04677"/>
    </source>
</evidence>
<evidence type="ECO:0008006" key="7">
    <source>
        <dbReference type="Google" id="ProtNLM"/>
    </source>
</evidence>
<dbReference type="STRING" id="231916.A0A409Y8A2"/>
<dbReference type="PANTHER" id="PTHR12072:SF5">
    <property type="entry name" value="CWF19-LIKE PROTEIN 2"/>
    <property type="match status" value="1"/>
</dbReference>
<feature type="compositionally biased region" description="Basic and acidic residues" evidence="2">
    <location>
        <begin position="287"/>
        <end position="316"/>
    </location>
</feature>
<dbReference type="Proteomes" id="UP000284706">
    <property type="component" value="Unassembled WGS sequence"/>
</dbReference>
<accession>A0A409Y8A2</accession>
<dbReference type="PANTHER" id="PTHR12072">
    <property type="entry name" value="CWF19, CELL CYCLE CONTROL PROTEIN"/>
    <property type="match status" value="1"/>
</dbReference>
<dbReference type="Pfam" id="PF04677">
    <property type="entry name" value="CwfJ_C_1"/>
    <property type="match status" value="1"/>
</dbReference>
<comment type="caution">
    <text evidence="5">The sequence shown here is derived from an EMBL/GenBank/DDBJ whole genome shotgun (WGS) entry which is preliminary data.</text>
</comment>
<feature type="compositionally biased region" description="Basic and acidic residues" evidence="2">
    <location>
        <begin position="61"/>
        <end position="77"/>
    </location>
</feature>
<dbReference type="InterPro" id="IPR006767">
    <property type="entry name" value="Cwf19-like_C_dom-2"/>
</dbReference>
<dbReference type="EMBL" id="NHYE01001076">
    <property type="protein sequence ID" value="PPQ99199.1"/>
    <property type="molecule type" value="Genomic_DNA"/>
</dbReference>
<evidence type="ECO:0000313" key="6">
    <source>
        <dbReference type="Proteomes" id="UP000284706"/>
    </source>
</evidence>
<organism evidence="5 6">
    <name type="scientific">Gymnopilus dilepis</name>
    <dbReference type="NCBI Taxonomy" id="231916"/>
    <lineage>
        <taxon>Eukaryota</taxon>
        <taxon>Fungi</taxon>
        <taxon>Dikarya</taxon>
        <taxon>Basidiomycota</taxon>
        <taxon>Agaricomycotina</taxon>
        <taxon>Agaricomycetes</taxon>
        <taxon>Agaricomycetidae</taxon>
        <taxon>Agaricales</taxon>
        <taxon>Agaricineae</taxon>
        <taxon>Hymenogastraceae</taxon>
        <taxon>Gymnopilus</taxon>
    </lineage>
</organism>
<dbReference type="InterPro" id="IPR040194">
    <property type="entry name" value="Cwf19-like"/>
</dbReference>
<feature type="region of interest" description="Disordered" evidence="2">
    <location>
        <begin position="115"/>
        <end position="252"/>
    </location>
</feature>